<feature type="signal peptide" evidence="2">
    <location>
        <begin position="1"/>
        <end position="18"/>
    </location>
</feature>
<keyword evidence="2" id="KW-0732">Signal</keyword>
<reference evidence="3 4" key="1">
    <citation type="submission" date="2016-04" db="EMBL/GenBank/DDBJ databases">
        <title>The genome of Intoshia linei affirms orthonectids as highly simplified spiralians.</title>
        <authorList>
            <person name="Mikhailov K.V."/>
            <person name="Slusarev G.S."/>
            <person name="Nikitin M.A."/>
            <person name="Logacheva M.D."/>
            <person name="Penin A."/>
            <person name="Aleoshin V."/>
            <person name="Panchin Y.V."/>
        </authorList>
    </citation>
    <scope>NUCLEOTIDE SEQUENCE [LARGE SCALE GENOMIC DNA]</scope>
    <source>
        <strain evidence="3">Intl2013</strain>
        <tissue evidence="3">Whole animal</tissue>
    </source>
</reference>
<organism evidence="3 4">
    <name type="scientific">Intoshia linei</name>
    <dbReference type="NCBI Taxonomy" id="1819745"/>
    <lineage>
        <taxon>Eukaryota</taxon>
        <taxon>Metazoa</taxon>
        <taxon>Spiralia</taxon>
        <taxon>Lophotrochozoa</taxon>
        <taxon>Mesozoa</taxon>
        <taxon>Orthonectida</taxon>
        <taxon>Rhopaluridae</taxon>
        <taxon>Intoshia</taxon>
    </lineage>
</organism>
<dbReference type="Proteomes" id="UP000078046">
    <property type="component" value="Unassembled WGS sequence"/>
</dbReference>
<dbReference type="CDD" id="cd22823">
    <property type="entry name" value="Gal_Rha_Lectin"/>
    <property type="match status" value="1"/>
</dbReference>
<dbReference type="Gene3D" id="2.60.120.740">
    <property type="match status" value="1"/>
</dbReference>
<keyword evidence="1" id="KW-0472">Membrane</keyword>
<dbReference type="AlphaFoldDB" id="A0A177B126"/>
<evidence type="ECO:0000313" key="3">
    <source>
        <dbReference type="EMBL" id="OAF67341.1"/>
    </source>
</evidence>
<keyword evidence="4" id="KW-1185">Reference proteome</keyword>
<dbReference type="InterPro" id="IPR043159">
    <property type="entry name" value="Lectin_gal-bd_sf"/>
</dbReference>
<name>A0A177B126_9BILA</name>
<dbReference type="EMBL" id="LWCA01000685">
    <property type="protein sequence ID" value="OAF67341.1"/>
    <property type="molecule type" value="Genomic_DNA"/>
</dbReference>
<keyword evidence="1" id="KW-1133">Transmembrane helix</keyword>
<proteinExistence type="predicted"/>
<sequence>MEQFKICFMLLVIPTVLSLQQEYCLGDIFDLNCRNMQNVHLSENHIDADPFDDHVIVGSKLHGLIKSQSSNSLRQLNSNHPHHHINFTWPTNSSIYNIIIINDAKYGIMDANSKCVRSPRSIPLCSTNDVKEYLNSKCAGHEKCSIKMTTIDEIFKPCQPYIRSYLQFNYDCISAKIIEYTGFISQNTTNEEYVLKTKLHFIIIKKRDTSSNSQIFNRNPTNIDESNPTNQNKTLLKMPNLLEEDTLLKKFVMHDMKMSEKFMNATKSEILKNVNINATQIYTVQRKIRIIVNNRQKLLVTLRNLNLWRWLQTIHKCNIYISIKGGERESLVDLCSQLTSTLFYYETDENWIEITFFNEFYDPVVQQFTSNHNTFQETLKYLLTVEVHGCSDYIPTNRVMKTIRHGEVTRVICPSNNESWFVTCSHNNRWIGQIGLCSNLPKSNVTFFDNIHSILGVNRGYTSSIMTAIIIGVIFGISLGIMYLCCIYTCYKRKSYNIKTSQYQNTINSIDPNTSYNLVDRPKHHQSRIYKTLNPAYTQNDPYKYTDTSINSKNTKSTFYANTDGHTKSKKKHDPDKDIATIKDKKTRYIRF</sequence>
<evidence type="ECO:0000313" key="4">
    <source>
        <dbReference type="Proteomes" id="UP000078046"/>
    </source>
</evidence>
<protein>
    <submittedName>
        <fullName evidence="3">Uncharacterized protein</fullName>
    </submittedName>
</protein>
<feature type="chain" id="PRO_5008056789" evidence="2">
    <location>
        <begin position="19"/>
        <end position="592"/>
    </location>
</feature>
<feature type="transmembrane region" description="Helical" evidence="1">
    <location>
        <begin position="465"/>
        <end position="491"/>
    </location>
</feature>
<dbReference type="PANTHER" id="PTHR46780">
    <property type="entry name" value="PROTEIN EVA-1"/>
    <property type="match status" value="1"/>
</dbReference>
<keyword evidence="1" id="KW-0812">Transmembrane</keyword>
<accession>A0A177B126</accession>
<comment type="caution">
    <text evidence="3">The sequence shown here is derived from an EMBL/GenBank/DDBJ whole genome shotgun (WGS) entry which is preliminary data.</text>
</comment>
<evidence type="ECO:0000256" key="2">
    <source>
        <dbReference type="SAM" id="SignalP"/>
    </source>
</evidence>
<evidence type="ECO:0000256" key="1">
    <source>
        <dbReference type="SAM" id="Phobius"/>
    </source>
</evidence>
<gene>
    <name evidence="3" type="ORF">A3Q56_04923</name>
</gene>